<comment type="caution">
    <text evidence="2">The sequence shown here is derived from an EMBL/GenBank/DDBJ whole genome shotgun (WGS) entry which is preliminary data.</text>
</comment>
<reference evidence="3" key="1">
    <citation type="journal article" date="2019" name="Int. J. Syst. Evol. Microbiol.">
        <title>The Global Catalogue of Microorganisms (GCM) 10K type strain sequencing project: providing services to taxonomists for standard genome sequencing and annotation.</title>
        <authorList>
            <consortium name="The Broad Institute Genomics Platform"/>
            <consortium name="The Broad Institute Genome Sequencing Center for Infectious Disease"/>
            <person name="Wu L."/>
            <person name="Ma J."/>
        </authorList>
    </citation>
    <scope>NUCLEOTIDE SEQUENCE [LARGE SCALE GENOMIC DNA]</scope>
    <source>
        <strain evidence="3">JCM 17858</strain>
    </source>
</reference>
<dbReference type="EMBL" id="BAABGR010000010">
    <property type="protein sequence ID" value="GAA4513911.1"/>
    <property type="molecule type" value="Genomic_DNA"/>
</dbReference>
<keyword evidence="3" id="KW-1185">Reference proteome</keyword>
<feature type="chain" id="PRO_5045518243" evidence="1">
    <location>
        <begin position="24"/>
        <end position="472"/>
    </location>
</feature>
<dbReference type="InterPro" id="IPR041662">
    <property type="entry name" value="SusD-like_2"/>
</dbReference>
<dbReference type="Proteomes" id="UP001500394">
    <property type="component" value="Unassembled WGS sequence"/>
</dbReference>
<sequence length="472" mass="52566">MKTLKFKNILYISLAVISLNTSCSDYFDLQDNPTLVSNPNLNGMLTTATHKAAMNSFNLSYIISNYCQYTASPTPGSATDNYEPTNNSSTWDALYYALSDVQDLIDKATAENAYHHLGIGQLLMAYQLGLVADAWGSAPYSEAFMKANTFQPKFDSEEDLYNAQASLITEGLANLEKSSSVSLGQNADLIHGNNIQQWIKTGYALQARLLNKISKKSTYNPTAVLSAIDKSYQSNSDDAGMKVFNGINPWAQVARNNENLLLDGWLSANFINHLNGIKFGFEDPRIKFITEKSIVGNIYIGTVNGQGNVGSNSLKDECYISRKSPLTKDDAPVTIVSYAEVKMIEAEAALRANNRGRAYQAYLEGIKAHFNKLGVEQAELDDYLTKPIVAVGEDNLTLDDIFREKYIITYLNPEAWNDLRRFDYQIKDFNMPVNAKLPTFIRRLAYPSSERAENGANVPAEVSLDTKLRWDQ</sequence>
<dbReference type="SUPFAM" id="SSF48452">
    <property type="entry name" value="TPR-like"/>
    <property type="match status" value="1"/>
</dbReference>
<dbReference type="Gene3D" id="1.25.40.390">
    <property type="match status" value="1"/>
</dbReference>
<dbReference type="Pfam" id="PF12771">
    <property type="entry name" value="SusD-like_2"/>
    <property type="match status" value="1"/>
</dbReference>
<organism evidence="2 3">
    <name type="scientific">Sphingobacterium thermophilum</name>
    <dbReference type="NCBI Taxonomy" id="768534"/>
    <lineage>
        <taxon>Bacteria</taxon>
        <taxon>Pseudomonadati</taxon>
        <taxon>Bacteroidota</taxon>
        <taxon>Sphingobacteriia</taxon>
        <taxon>Sphingobacteriales</taxon>
        <taxon>Sphingobacteriaceae</taxon>
        <taxon>Sphingobacterium</taxon>
    </lineage>
</organism>
<name>A0ABP8QZ89_9SPHI</name>
<keyword evidence="2" id="KW-0449">Lipoprotein</keyword>
<accession>A0ABP8QZ89</accession>
<evidence type="ECO:0000313" key="3">
    <source>
        <dbReference type="Proteomes" id="UP001500394"/>
    </source>
</evidence>
<proteinExistence type="predicted"/>
<dbReference type="RefSeq" id="WP_345065586.1">
    <property type="nucleotide sequence ID" value="NZ_BAABGR010000010.1"/>
</dbReference>
<keyword evidence="1" id="KW-0732">Signal</keyword>
<evidence type="ECO:0000256" key="1">
    <source>
        <dbReference type="SAM" id="SignalP"/>
    </source>
</evidence>
<protein>
    <submittedName>
        <fullName evidence="2">SusD/RagB family nutrient-binding outer membrane lipoprotein</fullName>
    </submittedName>
</protein>
<feature type="signal peptide" evidence="1">
    <location>
        <begin position="1"/>
        <end position="23"/>
    </location>
</feature>
<gene>
    <name evidence="2" type="ORF">GCM10023173_09980</name>
</gene>
<evidence type="ECO:0000313" key="2">
    <source>
        <dbReference type="EMBL" id="GAA4513911.1"/>
    </source>
</evidence>
<dbReference type="InterPro" id="IPR011990">
    <property type="entry name" value="TPR-like_helical_dom_sf"/>
</dbReference>